<evidence type="ECO:0000313" key="1">
    <source>
        <dbReference type="EMBL" id="GAA0622760.1"/>
    </source>
</evidence>
<evidence type="ECO:0008006" key="3">
    <source>
        <dbReference type="Google" id="ProtNLM"/>
    </source>
</evidence>
<name>A0ABN1GXJ5_9ACTN</name>
<protein>
    <recommendedName>
        <fullName evidence="3">Transcriptional regulator, AbiEi antitoxin, Type IV TA system</fullName>
    </recommendedName>
</protein>
<proteinExistence type="predicted"/>
<organism evidence="1 2">
    <name type="scientific">Sporichthya brevicatena</name>
    <dbReference type="NCBI Taxonomy" id="171442"/>
    <lineage>
        <taxon>Bacteria</taxon>
        <taxon>Bacillati</taxon>
        <taxon>Actinomycetota</taxon>
        <taxon>Actinomycetes</taxon>
        <taxon>Sporichthyales</taxon>
        <taxon>Sporichthyaceae</taxon>
        <taxon>Sporichthya</taxon>
    </lineage>
</organism>
<keyword evidence="2" id="KW-1185">Reference proteome</keyword>
<dbReference type="Proteomes" id="UP001500957">
    <property type="component" value="Unassembled WGS sequence"/>
</dbReference>
<gene>
    <name evidence="1" type="ORF">GCM10009547_27150</name>
</gene>
<comment type="caution">
    <text evidence="1">The sequence shown here is derived from an EMBL/GenBank/DDBJ whole genome shotgun (WGS) entry which is preliminary data.</text>
</comment>
<reference evidence="1 2" key="1">
    <citation type="journal article" date="2019" name="Int. J. Syst. Evol. Microbiol.">
        <title>The Global Catalogue of Microorganisms (GCM) 10K type strain sequencing project: providing services to taxonomists for standard genome sequencing and annotation.</title>
        <authorList>
            <consortium name="The Broad Institute Genomics Platform"/>
            <consortium name="The Broad Institute Genome Sequencing Center for Infectious Disease"/>
            <person name="Wu L."/>
            <person name="Ma J."/>
        </authorList>
    </citation>
    <scope>NUCLEOTIDE SEQUENCE [LARGE SCALE GENOMIC DNA]</scope>
    <source>
        <strain evidence="1 2">JCM 10671</strain>
    </source>
</reference>
<accession>A0ABN1GXJ5</accession>
<dbReference type="RefSeq" id="WP_344605581.1">
    <property type="nucleotide sequence ID" value="NZ_BAAAHE010000021.1"/>
</dbReference>
<dbReference type="EMBL" id="BAAAHE010000021">
    <property type="protein sequence ID" value="GAA0622760.1"/>
    <property type="molecule type" value="Genomic_DNA"/>
</dbReference>
<sequence>MQVEDALRRCDLAARWSQLQALGVTRHALRIAVEQGRVLSPYPGTYVLPGADPAHVAAVGLCGVASHASAARLHGLDLYEPPRTPEVTVRRGCRQRAAGVRVYAAELAPEDIEIGRRLTTVRRTVRDCARTFPVLHAVVLLDGVLRAALLTMTDLRIMADTATGPGSTALRRAVGYVDAMSGSRLETTMRLLLELLPVTYETQVWIEGVGPVDFLVNGWLVLELGPPRH</sequence>
<evidence type="ECO:0000313" key="2">
    <source>
        <dbReference type="Proteomes" id="UP001500957"/>
    </source>
</evidence>